<dbReference type="Pfam" id="PF00840">
    <property type="entry name" value="Glyco_hydro_7"/>
    <property type="match status" value="1"/>
</dbReference>
<evidence type="ECO:0000256" key="3">
    <source>
        <dbReference type="ARBA" id="ARBA00022801"/>
    </source>
</evidence>
<keyword evidence="5" id="KW-0325">Glycoprotein</keyword>
<evidence type="ECO:0000256" key="6">
    <source>
        <dbReference type="ARBA" id="ARBA00023277"/>
    </source>
</evidence>
<proteinExistence type="evidence at transcript level"/>
<dbReference type="PANTHER" id="PTHR33753:SF1">
    <property type="entry name" value="ENDO-BETA-1,4-GLUCANASE CELB"/>
    <property type="match status" value="1"/>
</dbReference>
<dbReference type="PANTHER" id="PTHR33753">
    <property type="entry name" value="1,4-BETA-D-GLUCAN CELLOBIOHYDROLASE B"/>
    <property type="match status" value="1"/>
</dbReference>
<keyword evidence="11" id="KW-0732">Signal</keyword>
<dbReference type="InterPro" id="IPR001722">
    <property type="entry name" value="Glyco_hydro_7"/>
</dbReference>
<dbReference type="CDD" id="cd07999">
    <property type="entry name" value="GH7_CBH_EG"/>
    <property type="match status" value="1"/>
</dbReference>
<keyword evidence="7 10" id="KW-0326">Glycosidase</keyword>
<dbReference type="EC" id="3.2.1.-" evidence="10"/>
<evidence type="ECO:0000256" key="11">
    <source>
        <dbReference type="SAM" id="SignalP"/>
    </source>
</evidence>
<evidence type="ECO:0000256" key="1">
    <source>
        <dbReference type="ARBA" id="ARBA00000966"/>
    </source>
</evidence>
<evidence type="ECO:0000256" key="10">
    <source>
        <dbReference type="RuleBase" id="RU361164"/>
    </source>
</evidence>
<keyword evidence="8 10" id="KW-0624">Polysaccharide degradation</keyword>
<evidence type="ECO:0000256" key="8">
    <source>
        <dbReference type="ARBA" id="ARBA00023326"/>
    </source>
</evidence>
<comment type="catalytic activity">
    <reaction evidence="1">
        <text>Endohydrolysis of (1-&gt;4)-beta-D-glucosidic linkages in cellulose, lichenin and cereal beta-D-glucans.</text>
        <dbReference type="EC" id="3.2.1.4"/>
    </reaction>
</comment>
<evidence type="ECO:0000256" key="2">
    <source>
        <dbReference type="ARBA" id="ARBA00006044"/>
    </source>
</evidence>
<comment type="function">
    <text evidence="9">Has endoglucanase activity on substrates containing beta-1,4 glycosidic bonds, like in carboxymethylcellulose (CMC), hydroxyethylcellulose (HEC) and beta-glucan. Involved in the degradation of complex natural cellulosic substrates.</text>
</comment>
<dbReference type="EMBL" id="MF668305">
    <property type="protein sequence ID" value="ATQ35969.1"/>
    <property type="molecule type" value="mRNA"/>
</dbReference>
<evidence type="ECO:0000256" key="4">
    <source>
        <dbReference type="ARBA" id="ARBA00023001"/>
    </source>
</evidence>
<evidence type="ECO:0000256" key="9">
    <source>
        <dbReference type="ARBA" id="ARBA00025192"/>
    </source>
</evidence>
<dbReference type="InterPro" id="IPR013320">
    <property type="entry name" value="ConA-like_dom_sf"/>
</dbReference>
<dbReference type="AlphaFoldDB" id="A0A2D2AGX9"/>
<protein>
    <recommendedName>
        <fullName evidence="10">Glucanase</fullName>
        <ecNumber evidence="10">3.2.1.-</ecNumber>
    </recommendedName>
</protein>
<reference evidence="12" key="1">
    <citation type="journal article" date="2017" name="3 Biotech.">
        <title>Genome sequence of Talaromyces piceus 9-3 provides insights into lignocellulose degradation.</title>
        <authorList>
            <person name="He R."/>
            <person name="Bai X."/>
            <person name="Cai P."/>
            <person name="Sun C."/>
            <person name="Zhang D."/>
            <person name="Chen S."/>
        </authorList>
    </citation>
    <scope>NUCLEOTIDE SEQUENCE</scope>
    <source>
        <strain evidence="12">9-3</strain>
    </source>
</reference>
<keyword evidence="4 10" id="KW-0136">Cellulose degradation</keyword>
<comment type="similarity">
    <text evidence="2 10">Belongs to the glycosyl hydrolase 7 (cellulase C) family.</text>
</comment>
<evidence type="ECO:0000313" key="12">
    <source>
        <dbReference type="EMBL" id="ATQ35969.1"/>
    </source>
</evidence>
<sequence>MAGILALGVLAALPLASAQSRGTADAHPQLVTYKCTTGGGCQEQSTSVVLDFTFHWIHEKDGDTPCTNNGSVDSSLCPDTETCTQNCVVDGTTDYAATGVSTSGSSLTLHQFTERSNGELDVTSSRLYLLDSTGEEYVQLQLLNQEFSFDVDVSTLVCGMNGALYLSEMQSTGGQSSASPAGAAFGAGYCDAQCPTLEWLNGTVNTNGLGACCGEMDLWEANAYATQLTPHPCTEPGVYACSGDECGSSGVCEKGGCGFNPYAMGVHDFYQPGGTVDTNHPFTVVTQFISSDNTTSGQLSEIRRLYIQNGTVIQNAAATVSSVEGQNSISDGYCSAIDSVYSEFGGLATAGEALQRGMTLVFSIWDDSSQFMNWLDSGDAGPCSSDAGNPETIEQQAPNASVTFSNIKWGDIGSTYASGSTSKLAAKRAHQHARRSGH</sequence>
<dbReference type="Gene3D" id="2.70.100.10">
    <property type="entry name" value="Glycoside hydrolase, family 7, domain"/>
    <property type="match status" value="1"/>
</dbReference>
<dbReference type="PRINTS" id="PR00734">
    <property type="entry name" value="GLHYDRLASE7"/>
</dbReference>
<accession>A0A2D2AGX9</accession>
<evidence type="ECO:0000256" key="5">
    <source>
        <dbReference type="ARBA" id="ARBA00023180"/>
    </source>
</evidence>
<dbReference type="SUPFAM" id="SSF49899">
    <property type="entry name" value="Concanavalin A-like lectins/glucanases"/>
    <property type="match status" value="1"/>
</dbReference>
<dbReference type="GO" id="GO:0030245">
    <property type="term" value="P:cellulose catabolic process"/>
    <property type="evidence" value="ECO:0007669"/>
    <property type="project" value="UniProtKB-KW"/>
</dbReference>
<dbReference type="GO" id="GO:0008810">
    <property type="term" value="F:cellulase activity"/>
    <property type="evidence" value="ECO:0007669"/>
    <property type="project" value="UniProtKB-EC"/>
</dbReference>
<dbReference type="InterPro" id="IPR037019">
    <property type="entry name" value="Glyco_hydro_7_sf"/>
</dbReference>
<keyword evidence="6" id="KW-0119">Carbohydrate metabolism</keyword>
<feature type="chain" id="PRO_5013897871" description="Glucanase" evidence="11">
    <location>
        <begin position="19"/>
        <end position="438"/>
    </location>
</feature>
<organism evidence="12">
    <name type="scientific">Talaromyces piceae</name>
    <dbReference type="NCBI Taxonomy" id="153982"/>
    <lineage>
        <taxon>Eukaryota</taxon>
        <taxon>Fungi</taxon>
        <taxon>Dikarya</taxon>
        <taxon>Ascomycota</taxon>
        <taxon>Pezizomycotina</taxon>
        <taxon>Eurotiomycetes</taxon>
        <taxon>Eurotiomycetidae</taxon>
        <taxon>Eurotiales</taxon>
        <taxon>Trichocomaceae</taxon>
        <taxon>Talaromyces</taxon>
        <taxon>Talaromyces sect. Islandici</taxon>
    </lineage>
</organism>
<feature type="signal peptide" evidence="11">
    <location>
        <begin position="1"/>
        <end position="18"/>
    </location>
</feature>
<evidence type="ECO:0000256" key="7">
    <source>
        <dbReference type="ARBA" id="ARBA00023295"/>
    </source>
</evidence>
<keyword evidence="3 10" id="KW-0378">Hydrolase</keyword>
<name>A0A2D2AGX9_9EURO</name>